<proteinExistence type="predicted"/>
<dbReference type="AlphaFoldDB" id="A0A3N7J482"/>
<evidence type="ECO:0000313" key="2">
    <source>
        <dbReference type="EMBL" id="RQP25662.1"/>
    </source>
</evidence>
<reference evidence="2 3" key="2">
    <citation type="submission" date="2018-12" db="EMBL/GenBank/DDBJ databases">
        <title>Rhizobacter gummiphilus sp. nov., a rubber-degrading bacterium isolated from the soil of a botanical garden in Japan.</title>
        <authorList>
            <person name="Shunsuke S.S."/>
        </authorList>
    </citation>
    <scope>NUCLEOTIDE SEQUENCE [LARGE SCALE GENOMIC DNA]</scope>
    <source>
        <strain evidence="2 3">S-16</strain>
    </source>
</reference>
<accession>A0A3N7J482</accession>
<comment type="caution">
    <text evidence="2">The sequence shown here is derived from an EMBL/GenBank/DDBJ whole genome shotgun (WGS) entry which is preliminary data.</text>
</comment>
<dbReference type="Proteomes" id="UP000267464">
    <property type="component" value="Unassembled WGS sequence"/>
</dbReference>
<dbReference type="Gene3D" id="1.20.1600.10">
    <property type="entry name" value="Outer membrane efflux proteins (OEP)"/>
    <property type="match status" value="1"/>
</dbReference>
<organism evidence="2 3">
    <name type="scientific">Piscinibacter terrae</name>
    <dbReference type="NCBI Taxonomy" id="2496871"/>
    <lineage>
        <taxon>Bacteria</taxon>
        <taxon>Pseudomonadati</taxon>
        <taxon>Pseudomonadota</taxon>
        <taxon>Betaproteobacteria</taxon>
        <taxon>Burkholderiales</taxon>
        <taxon>Sphaerotilaceae</taxon>
        <taxon>Piscinibacter</taxon>
    </lineage>
</organism>
<dbReference type="EMBL" id="QUSW01000001">
    <property type="protein sequence ID" value="RQP25662.1"/>
    <property type="molecule type" value="Genomic_DNA"/>
</dbReference>
<keyword evidence="3" id="KW-1185">Reference proteome</keyword>
<feature type="chain" id="PRO_5017947321" description="TolC family protein" evidence="1">
    <location>
        <begin position="22"/>
        <end position="357"/>
    </location>
</feature>
<reference evidence="2 3" key="1">
    <citation type="submission" date="2018-08" db="EMBL/GenBank/DDBJ databases">
        <authorList>
            <person name="Khan S.A."/>
            <person name="Jeon C.O."/>
            <person name="Chun B.H."/>
            <person name="Jeong S.E."/>
        </authorList>
    </citation>
    <scope>NUCLEOTIDE SEQUENCE [LARGE SCALE GENOMIC DNA]</scope>
    <source>
        <strain evidence="2 3">S-16</strain>
    </source>
</reference>
<evidence type="ECO:0000313" key="3">
    <source>
        <dbReference type="Proteomes" id="UP000267464"/>
    </source>
</evidence>
<evidence type="ECO:0008006" key="4">
    <source>
        <dbReference type="Google" id="ProtNLM"/>
    </source>
</evidence>
<protein>
    <recommendedName>
        <fullName evidence="4">TolC family protein</fullName>
    </recommendedName>
</protein>
<dbReference type="RefSeq" id="WP_124538315.1">
    <property type="nucleotide sequence ID" value="NZ_QUSW01000001.1"/>
</dbReference>
<sequence>MSQRAAAVALLCLALTVTCEARTASVEELRADARPQATVSEAMSPWWTAFNEAPLPALQRAAASRPQAAPALSSGSSSLPLDAQVAAAYVGLRTFHLRWRLALEMRDTLELQRRVLAAAPPIAAMGEALKTIDQRRATCDRLAAAMQSQRDASVNALAVLTGKSVQDLFGELHDALESHDLPAFDAPTPERLPRSVLMSRPDVSASRSLIALGPRSSPEVQRQLAIGPANLTGWIAAAPGAVPSMPGSELPDVQNLLTVSAQAESEVSADLSALQQRTVRAARLFEVVKSRQMELEAVKRRQQVGAATQHDVILGTQALLVDDDELAASAGELAYAWIRLQASTGGQALQARGQPDE</sequence>
<keyword evidence="1" id="KW-0732">Signal</keyword>
<feature type="signal peptide" evidence="1">
    <location>
        <begin position="1"/>
        <end position="21"/>
    </location>
</feature>
<name>A0A3N7J482_9BURK</name>
<gene>
    <name evidence="2" type="ORF">DZC73_00865</name>
</gene>
<evidence type="ECO:0000256" key="1">
    <source>
        <dbReference type="SAM" id="SignalP"/>
    </source>
</evidence>